<sequence length="131" mass="14860">ADTPSEKLKPENVYLAGMMPGPKEPTALQLNYLLMPLIKELKELWQGYHFWPTSTGPSKSFICVAILTAIAAINIARSWTVSTDDANAFSKHWKKFCLSNQNLFPKQKIKPNHHFADHIPELFQRWGPAQA</sequence>
<keyword evidence="2" id="KW-1185">Reference proteome</keyword>
<dbReference type="OrthoDB" id="2507659at2759"/>
<feature type="non-terminal residue" evidence="1">
    <location>
        <position position="1"/>
    </location>
</feature>
<dbReference type="AlphaFoldDB" id="A0A9Q3KL30"/>
<comment type="caution">
    <text evidence="1">The sequence shown here is derived from an EMBL/GenBank/DDBJ whole genome shotgun (WGS) entry which is preliminary data.</text>
</comment>
<evidence type="ECO:0000313" key="1">
    <source>
        <dbReference type="EMBL" id="MBW0583695.1"/>
    </source>
</evidence>
<gene>
    <name evidence="1" type="ORF">O181_123410</name>
</gene>
<accession>A0A9Q3KL30</accession>
<dbReference type="Proteomes" id="UP000765509">
    <property type="component" value="Unassembled WGS sequence"/>
</dbReference>
<evidence type="ECO:0000313" key="2">
    <source>
        <dbReference type="Proteomes" id="UP000765509"/>
    </source>
</evidence>
<organism evidence="1 2">
    <name type="scientific">Austropuccinia psidii MF-1</name>
    <dbReference type="NCBI Taxonomy" id="1389203"/>
    <lineage>
        <taxon>Eukaryota</taxon>
        <taxon>Fungi</taxon>
        <taxon>Dikarya</taxon>
        <taxon>Basidiomycota</taxon>
        <taxon>Pucciniomycotina</taxon>
        <taxon>Pucciniomycetes</taxon>
        <taxon>Pucciniales</taxon>
        <taxon>Sphaerophragmiaceae</taxon>
        <taxon>Austropuccinia</taxon>
    </lineage>
</organism>
<protein>
    <submittedName>
        <fullName evidence="1">Uncharacterized protein</fullName>
    </submittedName>
</protein>
<name>A0A9Q3KL30_9BASI</name>
<reference evidence="1" key="1">
    <citation type="submission" date="2021-03" db="EMBL/GenBank/DDBJ databases">
        <title>Draft genome sequence of rust myrtle Austropuccinia psidii MF-1, a brazilian biotype.</title>
        <authorList>
            <person name="Quecine M.C."/>
            <person name="Pachon D.M.R."/>
            <person name="Bonatelli M.L."/>
            <person name="Correr F.H."/>
            <person name="Franceschini L.M."/>
            <person name="Leite T.F."/>
            <person name="Margarido G.R.A."/>
            <person name="Almeida C.A."/>
            <person name="Ferrarezi J.A."/>
            <person name="Labate C.A."/>
        </authorList>
    </citation>
    <scope>NUCLEOTIDE SEQUENCE</scope>
    <source>
        <strain evidence="1">MF-1</strain>
    </source>
</reference>
<dbReference type="EMBL" id="AVOT02115846">
    <property type="protein sequence ID" value="MBW0583695.1"/>
    <property type="molecule type" value="Genomic_DNA"/>
</dbReference>
<proteinExistence type="predicted"/>